<sequence>MPSRGERRGRAGGAEAGAAPVRPVAAARVREEEEEAGARRRRRPRGGGRGPPRLEDAPSGRAATPPARRALYHPALRARPPGAEPGPKEPPPVAPTLAPQYALLPPRARLPHAGQQAEEPAPSGAPFPQASPSLLGARPASSRARPPRAKARGRRGPAPSPDASTRSRARPRTTRVTKGGQGSGCFGEKECPALSEYGGRELRSLALAFGREQGKWGLAPENVQAKLFNFVGNAGKQTPGVRLTRRERPAGALTKGCRDTQPLPLAEKPTQDNHCPALQGLSTPAHRWSPGPEPSLSQVQPAGRAPTAGTAARAGPAARAPPLTGQAVASTPATAAKRTPPHFRFRSAAPFGDPEGTRRKQRWLSASPLSGVGHSELPPDFGVDNRSPVSEAFGAPGRRP</sequence>
<feature type="compositionally biased region" description="Low complexity" evidence="1">
    <location>
        <begin position="301"/>
        <end position="322"/>
    </location>
</feature>
<feature type="region of interest" description="Disordered" evidence="1">
    <location>
        <begin position="1"/>
        <end position="189"/>
    </location>
</feature>
<gene>
    <name evidence="3" type="primary">LOC139183998</name>
</gene>
<reference evidence="3" key="1">
    <citation type="submission" date="2025-08" db="UniProtKB">
        <authorList>
            <consortium name="RefSeq"/>
        </authorList>
    </citation>
    <scope>IDENTIFICATION</scope>
    <source>
        <tissue evidence="3">Blood</tissue>
    </source>
</reference>
<name>A0ABM4SKR9_BOSIN</name>
<feature type="region of interest" description="Disordered" evidence="1">
    <location>
        <begin position="234"/>
        <end position="400"/>
    </location>
</feature>
<dbReference type="GeneID" id="139183998"/>
<dbReference type="Proteomes" id="UP001652663">
    <property type="component" value="Chromosome 7"/>
</dbReference>
<protein>
    <submittedName>
        <fullName evidence="3">Atherin-like</fullName>
    </submittedName>
</protein>
<dbReference type="RefSeq" id="XP_070648400.1">
    <property type="nucleotide sequence ID" value="XM_070792299.1"/>
</dbReference>
<evidence type="ECO:0000256" key="1">
    <source>
        <dbReference type="SAM" id="MobiDB-lite"/>
    </source>
</evidence>
<proteinExistence type="predicted"/>
<feature type="compositionally biased region" description="Basic residues" evidence="1">
    <location>
        <begin position="145"/>
        <end position="155"/>
    </location>
</feature>
<evidence type="ECO:0000313" key="2">
    <source>
        <dbReference type="Proteomes" id="UP001652663"/>
    </source>
</evidence>
<keyword evidence="2" id="KW-1185">Reference proteome</keyword>
<evidence type="ECO:0000313" key="3">
    <source>
        <dbReference type="RefSeq" id="XP_070648400.1"/>
    </source>
</evidence>
<feature type="compositionally biased region" description="Low complexity" evidence="1">
    <location>
        <begin position="16"/>
        <end position="27"/>
    </location>
</feature>
<accession>A0ABM4SKR9</accession>
<feature type="compositionally biased region" description="Pro residues" evidence="1">
    <location>
        <begin position="82"/>
        <end position="94"/>
    </location>
</feature>
<organism evidence="2 3">
    <name type="scientific">Bos indicus</name>
    <name type="common">Zebu</name>
    <dbReference type="NCBI Taxonomy" id="9915"/>
    <lineage>
        <taxon>Eukaryota</taxon>
        <taxon>Metazoa</taxon>
        <taxon>Chordata</taxon>
        <taxon>Craniata</taxon>
        <taxon>Vertebrata</taxon>
        <taxon>Euteleostomi</taxon>
        <taxon>Mammalia</taxon>
        <taxon>Eutheria</taxon>
        <taxon>Laurasiatheria</taxon>
        <taxon>Artiodactyla</taxon>
        <taxon>Ruminantia</taxon>
        <taxon>Pecora</taxon>
        <taxon>Bovidae</taxon>
        <taxon>Bovinae</taxon>
        <taxon>Bos</taxon>
    </lineage>
</organism>